<proteinExistence type="predicted"/>
<dbReference type="Pfam" id="PF04976">
    <property type="entry name" value="DmsC"/>
    <property type="match status" value="1"/>
</dbReference>
<comment type="caution">
    <text evidence="2">The sequence shown here is derived from an EMBL/GenBank/DDBJ whole genome shotgun (WGS) entry which is preliminary data.</text>
</comment>
<dbReference type="RefSeq" id="WP_147299025.1">
    <property type="nucleotide sequence ID" value="NZ_QTUB01000001.1"/>
</dbReference>
<feature type="transmembrane region" description="Helical" evidence="1">
    <location>
        <begin position="254"/>
        <end position="272"/>
    </location>
</feature>
<feature type="transmembrane region" description="Helical" evidence="1">
    <location>
        <begin position="162"/>
        <end position="182"/>
    </location>
</feature>
<dbReference type="GO" id="GO:0019645">
    <property type="term" value="P:anaerobic electron transport chain"/>
    <property type="evidence" value="ECO:0007669"/>
    <property type="project" value="InterPro"/>
</dbReference>
<dbReference type="GO" id="GO:0005886">
    <property type="term" value="C:plasma membrane"/>
    <property type="evidence" value="ECO:0007669"/>
    <property type="project" value="TreeGrafter"/>
</dbReference>
<keyword evidence="3" id="KW-1185">Reference proteome</keyword>
<feature type="transmembrane region" description="Helical" evidence="1">
    <location>
        <begin position="194"/>
        <end position="215"/>
    </location>
</feature>
<dbReference type="GO" id="GO:0009390">
    <property type="term" value="C:dimethyl sulfoxide reductase complex"/>
    <property type="evidence" value="ECO:0007669"/>
    <property type="project" value="TreeGrafter"/>
</dbReference>
<evidence type="ECO:0000313" key="2">
    <source>
        <dbReference type="EMBL" id="REF28244.1"/>
    </source>
</evidence>
<dbReference type="EMBL" id="QTUB01000001">
    <property type="protein sequence ID" value="REF28244.1"/>
    <property type="molecule type" value="Genomic_DNA"/>
</dbReference>
<accession>A0A3D9UQK0</accession>
<feature type="transmembrane region" description="Helical" evidence="1">
    <location>
        <begin position="128"/>
        <end position="150"/>
    </location>
</feature>
<feature type="transmembrane region" description="Helical" evidence="1">
    <location>
        <begin position="57"/>
        <end position="78"/>
    </location>
</feature>
<name>A0A3D9UQK0_9GAMM</name>
<dbReference type="GO" id="GO:0009389">
    <property type="term" value="F:dimethyl sulfoxide reductase activity"/>
    <property type="evidence" value="ECO:0007669"/>
    <property type="project" value="TreeGrafter"/>
</dbReference>
<gene>
    <name evidence="2" type="ORF">BDD26_3123</name>
</gene>
<feature type="transmembrane region" description="Helical" evidence="1">
    <location>
        <begin position="12"/>
        <end position="37"/>
    </location>
</feature>
<organism evidence="2 3">
    <name type="scientific">Xenorhabdus cabanillasii</name>
    <dbReference type="NCBI Taxonomy" id="351673"/>
    <lineage>
        <taxon>Bacteria</taxon>
        <taxon>Pseudomonadati</taxon>
        <taxon>Pseudomonadota</taxon>
        <taxon>Gammaproteobacteria</taxon>
        <taxon>Enterobacterales</taxon>
        <taxon>Morganellaceae</taxon>
        <taxon>Xenorhabdus</taxon>
    </lineage>
</organism>
<reference evidence="2 3" key="1">
    <citation type="submission" date="2018-08" db="EMBL/GenBank/DDBJ databases">
        <title>Genomic Encyclopedia of Archaeal and Bacterial Type Strains, Phase II (KMG-II): from individual species to whole genera.</title>
        <authorList>
            <person name="Goeker M."/>
        </authorList>
    </citation>
    <scope>NUCLEOTIDE SEQUENCE [LARGE SCALE GENOMIC DNA]</scope>
    <source>
        <strain evidence="2 3">DSM 17905</strain>
    </source>
</reference>
<keyword evidence="1" id="KW-1133">Transmembrane helix</keyword>
<keyword evidence="1" id="KW-0812">Transmembrane</keyword>
<protein>
    <submittedName>
        <fullName evidence="2">Anaerobic dimethyl sulfoxide reductase subunit C (Anchor subunit)</fullName>
    </submittedName>
</protein>
<dbReference type="Proteomes" id="UP000256294">
    <property type="component" value="Unassembled WGS sequence"/>
</dbReference>
<dbReference type="InterPro" id="IPR007059">
    <property type="entry name" value="DmsC"/>
</dbReference>
<sequence length="310" mass="35226">MLSIVTVMQIIYLINLIAFTMIVQSSIGLVLMSALYIYCFNQKTNTGQQSTVVPVRIALVISSILSGIGLLSSLDIMGYPFGVYHLLQLHNIIHRREWINIETTFAAIYFGTLSLYTLFVLVTKRGHVYVMAGIGIIGLADIHYMVSIYLHSAMLTWTNINTYFLFYGAVFTLGPALALSFISQSGRKLMREKIPTKLIMSALIIVFISVTMRLIEQPAYMGWLVETAPESEGKNTIFPHQPELNFKSAFGFRMITWCLYIIAMAIWAYTLWKGRNRTRIRTGYPILSGTIIMFIAEIINQYIFFIMCNI</sequence>
<evidence type="ECO:0000256" key="1">
    <source>
        <dbReference type="SAM" id="Phobius"/>
    </source>
</evidence>
<dbReference type="AlphaFoldDB" id="A0A3D9UQK0"/>
<keyword evidence="1" id="KW-0472">Membrane</keyword>
<feature type="transmembrane region" description="Helical" evidence="1">
    <location>
        <begin position="98"/>
        <end position="121"/>
    </location>
</feature>
<feature type="transmembrane region" description="Helical" evidence="1">
    <location>
        <begin position="284"/>
        <end position="307"/>
    </location>
</feature>
<dbReference type="PANTHER" id="PTHR38095:SF2">
    <property type="entry name" value="ANAEROBIC DIMETHYL SULFOXIDE REDUCTASE CHAIN C"/>
    <property type="match status" value="1"/>
</dbReference>
<dbReference type="PANTHER" id="PTHR38095">
    <property type="entry name" value="ANAEROBIC DIMETHYL SULFOXIDE REDUCTASE CHAIN YNFH"/>
    <property type="match status" value="1"/>
</dbReference>
<evidence type="ECO:0000313" key="3">
    <source>
        <dbReference type="Proteomes" id="UP000256294"/>
    </source>
</evidence>